<dbReference type="PANTHER" id="PTHR35908">
    <property type="entry name" value="HYPOTHETICAL FUSION PROTEIN"/>
    <property type="match status" value="1"/>
</dbReference>
<dbReference type="SUPFAM" id="SSF54593">
    <property type="entry name" value="Glyoxalase/Bleomycin resistance protein/Dihydroxybiphenyl dioxygenase"/>
    <property type="match status" value="1"/>
</dbReference>
<dbReference type="EMBL" id="BOMV01000026">
    <property type="protein sequence ID" value="GIE95298.1"/>
    <property type="molecule type" value="Genomic_DNA"/>
</dbReference>
<evidence type="ECO:0000313" key="3">
    <source>
        <dbReference type="EMBL" id="GIE95298.1"/>
    </source>
</evidence>
<evidence type="ECO:0000313" key="4">
    <source>
        <dbReference type="Proteomes" id="UP000636960"/>
    </source>
</evidence>
<dbReference type="AlphaFoldDB" id="A0A919JYA2"/>
<organism evidence="3 4">
    <name type="scientific">Paractinoplanes rishiriensis</name>
    <dbReference type="NCBI Taxonomy" id="1050105"/>
    <lineage>
        <taxon>Bacteria</taxon>
        <taxon>Bacillati</taxon>
        <taxon>Actinomycetota</taxon>
        <taxon>Actinomycetes</taxon>
        <taxon>Micromonosporales</taxon>
        <taxon>Micromonosporaceae</taxon>
        <taxon>Paractinoplanes</taxon>
    </lineage>
</organism>
<reference evidence="3" key="1">
    <citation type="submission" date="2021-01" db="EMBL/GenBank/DDBJ databases">
        <title>Whole genome shotgun sequence of Actinoplanes rishiriensis NBRC 108556.</title>
        <authorList>
            <person name="Komaki H."/>
            <person name="Tamura T."/>
        </authorList>
    </citation>
    <scope>NUCLEOTIDE SEQUENCE</scope>
    <source>
        <strain evidence="3">NBRC 108556</strain>
    </source>
</reference>
<dbReference type="Pfam" id="PF18029">
    <property type="entry name" value="Glyoxalase_6"/>
    <property type="match status" value="2"/>
</dbReference>
<accession>A0A919JYA2</accession>
<sequence>MTLAARPVRSRRQHSASGRRSCGKGSTVLGMTEIGPDWRAVDGVATAWFDAPSLVAGAALAGRIGELPADIVVDLRATGVRVRLDSDEYAEAVSAAARDLGLAANPAVLQQLSVVFESANPSVVRRFWQRVLDYAPGKDGGLADPVRRDPAIRIRQSTEPRPLRNRIHLDVVRPAAAVEQARPGEASGPYGVCHADPDGNEVDLVPGAVLGEGIGTADWQTVFSAMACYRVTSPAQQRDLAAAAAALAGDAGFPLLIDLRPGLVIIDSGKDQAEDDAHGLELDFADLAGSLQTAARELGATADPGLPRFAQLFLDAADVTAVRAFWVDALGYTHDRRAGVSDIHDPRRLNPVLVFQQLDTSDSERRRQRNRIHFELAVPPDLAQTRLATAVAAGGRLLDESADRWRVADPEGNEIVLVSGT</sequence>
<evidence type="ECO:0000259" key="2">
    <source>
        <dbReference type="Pfam" id="PF18029"/>
    </source>
</evidence>
<feature type="region of interest" description="Disordered" evidence="1">
    <location>
        <begin position="1"/>
        <end position="24"/>
    </location>
</feature>
<feature type="domain" description="Glyoxalase-like" evidence="2">
    <location>
        <begin position="113"/>
        <end position="204"/>
    </location>
</feature>
<dbReference type="InterPro" id="IPR029068">
    <property type="entry name" value="Glyas_Bleomycin-R_OHBP_Dase"/>
</dbReference>
<name>A0A919JYA2_9ACTN</name>
<comment type="caution">
    <text evidence="3">The sequence shown here is derived from an EMBL/GenBank/DDBJ whole genome shotgun (WGS) entry which is preliminary data.</text>
</comment>
<evidence type="ECO:0000256" key="1">
    <source>
        <dbReference type="SAM" id="MobiDB-lite"/>
    </source>
</evidence>
<proteinExistence type="predicted"/>
<dbReference type="Gene3D" id="3.10.180.10">
    <property type="entry name" value="2,3-Dihydroxybiphenyl 1,2-Dioxygenase, domain 1"/>
    <property type="match status" value="2"/>
</dbReference>
<protein>
    <recommendedName>
        <fullName evidence="2">Glyoxalase-like domain-containing protein</fullName>
    </recommendedName>
</protein>
<dbReference type="PANTHER" id="PTHR35908:SF1">
    <property type="entry name" value="CONSERVED PROTEIN"/>
    <property type="match status" value="1"/>
</dbReference>
<feature type="domain" description="Glyoxalase-like" evidence="2">
    <location>
        <begin position="311"/>
        <end position="417"/>
    </location>
</feature>
<dbReference type="InterPro" id="IPR041581">
    <property type="entry name" value="Glyoxalase_6"/>
</dbReference>
<dbReference type="Proteomes" id="UP000636960">
    <property type="component" value="Unassembled WGS sequence"/>
</dbReference>
<dbReference type="CDD" id="cd06587">
    <property type="entry name" value="VOC"/>
    <property type="match status" value="1"/>
</dbReference>
<keyword evidence="4" id="KW-1185">Reference proteome</keyword>
<gene>
    <name evidence="3" type="ORF">Ari01nite_27630</name>
</gene>